<gene>
    <name evidence="2" type="ordered locus">Meso_3987</name>
</gene>
<name>Q11B71_CHESB</name>
<dbReference type="GO" id="GO:0016616">
    <property type="term" value="F:oxidoreductase activity, acting on the CH-OH group of donors, NAD or NADP as acceptor"/>
    <property type="evidence" value="ECO:0007669"/>
    <property type="project" value="TreeGrafter"/>
</dbReference>
<dbReference type="InterPro" id="IPR002347">
    <property type="entry name" value="SDR_fam"/>
</dbReference>
<dbReference type="InterPro" id="IPR036291">
    <property type="entry name" value="NAD(P)-bd_dom_sf"/>
</dbReference>
<dbReference type="KEGG" id="mes:Meso_3987"/>
<dbReference type="PANTHER" id="PTHR42760">
    <property type="entry name" value="SHORT-CHAIN DEHYDROGENASES/REDUCTASES FAMILY MEMBER"/>
    <property type="match status" value="1"/>
</dbReference>
<dbReference type="SUPFAM" id="SSF51735">
    <property type="entry name" value="NAD(P)-binding Rossmann-fold domains"/>
    <property type="match status" value="1"/>
</dbReference>
<accession>Q11B71</accession>
<dbReference type="Pfam" id="PF13561">
    <property type="entry name" value="adh_short_C2"/>
    <property type="match status" value="1"/>
</dbReference>
<protein>
    <submittedName>
        <fullName evidence="2">Short-chain dehydrogenase/reductase SDR</fullName>
    </submittedName>
</protein>
<evidence type="ECO:0000256" key="1">
    <source>
        <dbReference type="ARBA" id="ARBA00006484"/>
    </source>
</evidence>
<dbReference type="HOGENOM" id="CLU_010194_1_2_5"/>
<organism evidence="2">
    <name type="scientific">Chelativorans sp. (strain BNC1)</name>
    <dbReference type="NCBI Taxonomy" id="266779"/>
    <lineage>
        <taxon>Bacteria</taxon>
        <taxon>Pseudomonadati</taxon>
        <taxon>Pseudomonadota</taxon>
        <taxon>Alphaproteobacteria</taxon>
        <taxon>Hyphomicrobiales</taxon>
        <taxon>Phyllobacteriaceae</taxon>
        <taxon>Chelativorans</taxon>
    </lineage>
</organism>
<dbReference type="AlphaFoldDB" id="Q11B71"/>
<dbReference type="PANTHER" id="PTHR42760:SF106">
    <property type="entry name" value="PROTEIN FIXR"/>
    <property type="match status" value="1"/>
</dbReference>
<dbReference type="Gene3D" id="3.40.50.720">
    <property type="entry name" value="NAD(P)-binding Rossmann-like Domain"/>
    <property type="match status" value="1"/>
</dbReference>
<dbReference type="eggNOG" id="COG1028">
    <property type="taxonomic scope" value="Bacteria"/>
</dbReference>
<dbReference type="PROSITE" id="PS00061">
    <property type="entry name" value="ADH_SHORT"/>
    <property type="match status" value="1"/>
</dbReference>
<dbReference type="CDD" id="cd05233">
    <property type="entry name" value="SDR_c"/>
    <property type="match status" value="1"/>
</dbReference>
<evidence type="ECO:0000313" key="2">
    <source>
        <dbReference type="EMBL" id="ABG65354.1"/>
    </source>
</evidence>
<comment type="similarity">
    <text evidence="1">Belongs to the short-chain dehydrogenases/reductases (SDR) family.</text>
</comment>
<dbReference type="PRINTS" id="PR00081">
    <property type="entry name" value="GDHRDH"/>
</dbReference>
<reference evidence="2" key="1">
    <citation type="submission" date="2006-06" db="EMBL/GenBank/DDBJ databases">
        <title>Complete sequence of chromosome of Chelativorans sp. BNC1.</title>
        <authorList>
            <consortium name="US DOE Joint Genome Institute"/>
            <person name="Copeland A."/>
            <person name="Lucas S."/>
            <person name="Lapidus A."/>
            <person name="Barry K."/>
            <person name="Detter J.C."/>
            <person name="Glavina del Rio T."/>
            <person name="Hammon N."/>
            <person name="Israni S."/>
            <person name="Dalin E."/>
            <person name="Tice H."/>
            <person name="Pitluck S."/>
            <person name="Chertkov O."/>
            <person name="Brettin T."/>
            <person name="Bruce D."/>
            <person name="Han C."/>
            <person name="Tapia R."/>
            <person name="Gilna P."/>
            <person name="Schmutz J."/>
            <person name="Larimer F."/>
            <person name="Land M."/>
            <person name="Hauser L."/>
            <person name="Kyrpides N."/>
            <person name="Mikhailova N."/>
            <person name="Richardson P."/>
        </authorList>
    </citation>
    <scope>NUCLEOTIDE SEQUENCE</scope>
    <source>
        <strain evidence="2">BNC1</strain>
    </source>
</reference>
<dbReference type="FunFam" id="3.40.50.720:FF:000084">
    <property type="entry name" value="Short-chain dehydrogenase reductase"/>
    <property type="match status" value="1"/>
</dbReference>
<dbReference type="STRING" id="266779.Meso_3987"/>
<sequence>MAQMESDVSQIDQRKTLVLTGASRGIGHATVKRFSREGWRVITCSRQAFAEDCPWPAGPEDHIQLDLSDQEGVGIAIAEIRHRLAENGGQLNALVNNAAISPKLDGGRRMNSIDTPMHVWRDVFQVNFFAPIMLARGLFKELAAAKGSIVNVTSIVGGRVHPFAGTAYATSKAALAALTREMAGDFGPHGIRVNAIAPGEIETPILSPGTDKLVETIPLRRLGQTSEVADTIYFLCSENASYVTGAEIHINGGQHV</sequence>
<dbReference type="EMBL" id="CP000390">
    <property type="protein sequence ID" value="ABG65354.1"/>
    <property type="molecule type" value="Genomic_DNA"/>
</dbReference>
<proteinExistence type="inferred from homology"/>
<dbReference type="PRINTS" id="PR00080">
    <property type="entry name" value="SDRFAMILY"/>
</dbReference>
<dbReference type="InterPro" id="IPR020904">
    <property type="entry name" value="Sc_DH/Rdtase_CS"/>
</dbReference>